<protein>
    <submittedName>
        <fullName evidence="9">ABC-type bacteriocin/lantibiotic exporter, contains an N-terminal double-glycine peptidase domain</fullName>
    </submittedName>
</protein>
<dbReference type="PROSITE" id="PS00211">
    <property type="entry name" value="ABC_TRANSPORTER_1"/>
    <property type="match status" value="1"/>
</dbReference>
<dbReference type="Gene3D" id="1.20.1560.10">
    <property type="entry name" value="ABC transporter type 1, transmembrane domain"/>
    <property type="match status" value="1"/>
</dbReference>
<dbReference type="EMBL" id="LT629804">
    <property type="protein sequence ID" value="SDU79239.1"/>
    <property type="molecule type" value="Genomic_DNA"/>
</dbReference>
<keyword evidence="3 6" id="KW-1133">Transmembrane helix</keyword>
<keyword evidence="2 6" id="KW-0812">Transmembrane</keyword>
<dbReference type="PROSITE" id="PS50893">
    <property type="entry name" value="ABC_TRANSPORTER_2"/>
    <property type="match status" value="1"/>
</dbReference>
<evidence type="ECO:0000256" key="5">
    <source>
        <dbReference type="SAM" id="MobiDB-lite"/>
    </source>
</evidence>
<dbReference type="GO" id="GO:0016887">
    <property type="term" value="F:ATP hydrolysis activity"/>
    <property type="evidence" value="ECO:0007669"/>
    <property type="project" value="InterPro"/>
</dbReference>
<dbReference type="GO" id="GO:0005886">
    <property type="term" value="C:plasma membrane"/>
    <property type="evidence" value="ECO:0007669"/>
    <property type="project" value="UniProtKB-SubCell"/>
</dbReference>
<proteinExistence type="predicted"/>
<evidence type="ECO:0000259" key="8">
    <source>
        <dbReference type="PROSITE" id="PS50929"/>
    </source>
</evidence>
<feature type="domain" description="ABC transmembrane type-1" evidence="8">
    <location>
        <begin position="22"/>
        <end position="302"/>
    </location>
</feature>
<evidence type="ECO:0000256" key="3">
    <source>
        <dbReference type="ARBA" id="ARBA00022989"/>
    </source>
</evidence>
<gene>
    <name evidence="9" type="ORF">SAMN04489737_0798</name>
</gene>
<dbReference type="SUPFAM" id="SSF90123">
    <property type="entry name" value="ABC transporter transmembrane region"/>
    <property type="match status" value="1"/>
</dbReference>
<dbReference type="Pfam" id="PF00005">
    <property type="entry name" value="ABC_tran"/>
    <property type="match status" value="1"/>
</dbReference>
<dbReference type="InterPro" id="IPR011527">
    <property type="entry name" value="ABC1_TM_dom"/>
</dbReference>
<dbReference type="PANTHER" id="PTHR43394:SF1">
    <property type="entry name" value="ATP-BINDING CASSETTE SUB-FAMILY B MEMBER 10, MITOCHONDRIAL"/>
    <property type="match status" value="1"/>
</dbReference>
<dbReference type="STRING" id="131112.SAMN04489737_0798"/>
<dbReference type="Gene3D" id="3.40.50.300">
    <property type="entry name" value="P-loop containing nucleotide triphosphate hydrolases"/>
    <property type="match status" value="1"/>
</dbReference>
<accession>A0A1H2LE90</accession>
<feature type="transmembrane region" description="Helical" evidence="6">
    <location>
        <begin position="157"/>
        <end position="178"/>
    </location>
</feature>
<evidence type="ECO:0000259" key="7">
    <source>
        <dbReference type="PROSITE" id="PS50893"/>
    </source>
</evidence>
<sequence>MPRGDKTRVISSSFRENWQLLIVTTTVTLLLFVGSALVPWALGIFLDSGIERGLTASLLPGGLLVCGVILIRAFGALGTPMVLLAWLRGTVTWQRNIVTHVSGRRMSRKSALSAGEIVASATSDAPKIGNLISTSTETFAATVAFILIAVLMMRSNLLLGLVVTIGLPIVVVLMTLLIRPLQSRLSANREERGKLTTLAADAVVGLRVIRGVGGEDVYSERYEKQSAHVMETGIKAAFIQAVLGGLTTAVPALFSAVVISLGIWQVYQGQLTYGQLVAFYGYTAYLSVPVSSATRFFQVVADAKVGARRIGRILSTEPTTSNARTLAQPPVINWDQAALTDLTSGVRIEPGKLTMIVCSHPDVAAQCAQRLARIDDESEIEVADGSVVVKLSQLPLADVRDGIVLSGATAQLFQGRVRSNINGPYADDLVPRTIAEQMADTGDGSGQATRQHRGHPQAASDQQLYAALTVADANDVVLGLANGLDGYIAERGRSLSGGQRQRLALARAVLHNPPVLIAIEPTSAVDSHTEMRIARALSVQRAGKTTVVVSLSPIMLHQADTVIVLNPDGTEHMRGSHDDLSQDPFYHALVQRTAVDDQEENQ</sequence>
<dbReference type="Pfam" id="PF00664">
    <property type="entry name" value="ABC_membrane"/>
    <property type="match status" value="1"/>
</dbReference>
<evidence type="ECO:0000256" key="1">
    <source>
        <dbReference type="ARBA" id="ARBA00004651"/>
    </source>
</evidence>
<dbReference type="PROSITE" id="PS50929">
    <property type="entry name" value="ABC_TM1F"/>
    <property type="match status" value="1"/>
</dbReference>
<evidence type="ECO:0000256" key="4">
    <source>
        <dbReference type="ARBA" id="ARBA00023136"/>
    </source>
</evidence>
<dbReference type="InterPro" id="IPR036640">
    <property type="entry name" value="ABC1_TM_sf"/>
</dbReference>
<dbReference type="PANTHER" id="PTHR43394">
    <property type="entry name" value="ATP-DEPENDENT PERMEASE MDL1, MITOCHONDRIAL"/>
    <property type="match status" value="1"/>
</dbReference>
<organism evidence="9 10">
    <name type="scientific">Arcanobacterium phocae</name>
    <dbReference type="NCBI Taxonomy" id="131112"/>
    <lineage>
        <taxon>Bacteria</taxon>
        <taxon>Bacillati</taxon>
        <taxon>Actinomycetota</taxon>
        <taxon>Actinomycetes</taxon>
        <taxon>Actinomycetales</taxon>
        <taxon>Actinomycetaceae</taxon>
        <taxon>Arcanobacterium</taxon>
    </lineage>
</organism>
<dbReference type="InterPro" id="IPR003439">
    <property type="entry name" value="ABC_transporter-like_ATP-bd"/>
</dbReference>
<evidence type="ECO:0000256" key="2">
    <source>
        <dbReference type="ARBA" id="ARBA00022692"/>
    </source>
</evidence>
<dbReference type="InterPro" id="IPR017871">
    <property type="entry name" value="ABC_transporter-like_CS"/>
</dbReference>
<comment type="subcellular location">
    <subcellularLocation>
        <location evidence="1">Cell membrane</location>
        <topology evidence="1">Multi-pass membrane protein</topology>
    </subcellularLocation>
</comment>
<evidence type="ECO:0000313" key="10">
    <source>
        <dbReference type="Proteomes" id="UP000214355"/>
    </source>
</evidence>
<dbReference type="AlphaFoldDB" id="A0A1H2LE90"/>
<keyword evidence="4 6" id="KW-0472">Membrane</keyword>
<dbReference type="InterPro" id="IPR039421">
    <property type="entry name" value="Type_1_exporter"/>
</dbReference>
<feature type="transmembrane region" description="Helical" evidence="6">
    <location>
        <begin position="238"/>
        <end position="264"/>
    </location>
</feature>
<dbReference type="GO" id="GO:0005524">
    <property type="term" value="F:ATP binding"/>
    <property type="evidence" value="ECO:0007669"/>
    <property type="project" value="InterPro"/>
</dbReference>
<feature type="transmembrane region" description="Helical" evidence="6">
    <location>
        <begin position="62"/>
        <end position="87"/>
    </location>
</feature>
<keyword evidence="10" id="KW-1185">Reference proteome</keyword>
<dbReference type="SUPFAM" id="SSF52540">
    <property type="entry name" value="P-loop containing nucleoside triphosphate hydrolases"/>
    <property type="match status" value="1"/>
</dbReference>
<evidence type="ECO:0000256" key="6">
    <source>
        <dbReference type="SAM" id="Phobius"/>
    </source>
</evidence>
<feature type="transmembrane region" description="Helical" evidence="6">
    <location>
        <begin position="20"/>
        <end position="42"/>
    </location>
</feature>
<dbReference type="InterPro" id="IPR027417">
    <property type="entry name" value="P-loop_NTPase"/>
</dbReference>
<dbReference type="GO" id="GO:0015421">
    <property type="term" value="F:ABC-type oligopeptide transporter activity"/>
    <property type="evidence" value="ECO:0007669"/>
    <property type="project" value="TreeGrafter"/>
</dbReference>
<feature type="domain" description="ABC transporter" evidence="7">
    <location>
        <begin position="326"/>
        <end position="593"/>
    </location>
</feature>
<dbReference type="GeneID" id="65344536"/>
<reference evidence="10" key="1">
    <citation type="submission" date="2016-10" db="EMBL/GenBank/DDBJ databases">
        <authorList>
            <person name="Varghese N."/>
            <person name="Submissions S."/>
        </authorList>
    </citation>
    <scope>NUCLEOTIDE SEQUENCE [LARGE SCALE GENOMIC DNA]</scope>
    <source>
        <strain evidence="10">DSM 10002</strain>
    </source>
</reference>
<feature type="region of interest" description="Disordered" evidence="5">
    <location>
        <begin position="439"/>
        <end position="459"/>
    </location>
</feature>
<name>A0A1H2LE90_9ACTO</name>
<feature type="transmembrane region" description="Helical" evidence="6">
    <location>
        <begin position="131"/>
        <end position="151"/>
    </location>
</feature>
<evidence type="ECO:0000313" key="9">
    <source>
        <dbReference type="EMBL" id="SDU79239.1"/>
    </source>
</evidence>
<dbReference type="RefSeq" id="WP_172801315.1">
    <property type="nucleotide sequence ID" value="NZ_LT629804.1"/>
</dbReference>
<dbReference type="Proteomes" id="UP000214355">
    <property type="component" value="Chromosome I"/>
</dbReference>
<dbReference type="CDD" id="cd07346">
    <property type="entry name" value="ABC_6TM_exporters"/>
    <property type="match status" value="1"/>
</dbReference>